<dbReference type="Proteomes" id="UP000714380">
    <property type="component" value="Unassembled WGS sequence"/>
</dbReference>
<feature type="region of interest" description="Disordered" evidence="1">
    <location>
        <begin position="135"/>
        <end position="154"/>
    </location>
</feature>
<dbReference type="Pfam" id="PF05359">
    <property type="entry name" value="DUF748"/>
    <property type="match status" value="1"/>
</dbReference>
<evidence type="ECO:0000313" key="2">
    <source>
        <dbReference type="EMBL" id="MCA6062976.1"/>
    </source>
</evidence>
<reference evidence="2 3" key="1">
    <citation type="submission" date="2020-12" db="EMBL/GenBank/DDBJ databases">
        <title>Novel Thalassolituus-related marine hydrocarbonoclastic bacteria mediated algae-derived hydrocarbons mineralization in twilight zone of the northern South China Sea.</title>
        <authorList>
            <person name="Dong C."/>
        </authorList>
    </citation>
    <scope>NUCLEOTIDE SEQUENCE [LARGE SCALE GENOMIC DNA]</scope>
    <source>
        <strain evidence="2 3">IMCC1826</strain>
    </source>
</reference>
<evidence type="ECO:0000313" key="3">
    <source>
        <dbReference type="Proteomes" id="UP000714380"/>
    </source>
</evidence>
<dbReference type="InterPro" id="IPR008023">
    <property type="entry name" value="DUF748"/>
</dbReference>
<organism evidence="2 3">
    <name type="scientific">Thalassolituus marinus</name>
    <dbReference type="NCBI Taxonomy" id="671053"/>
    <lineage>
        <taxon>Bacteria</taxon>
        <taxon>Pseudomonadati</taxon>
        <taxon>Pseudomonadota</taxon>
        <taxon>Gammaproteobacteria</taxon>
        <taxon>Oceanospirillales</taxon>
        <taxon>Oceanospirillaceae</taxon>
        <taxon>Thalassolituus</taxon>
    </lineage>
</organism>
<feature type="compositionally biased region" description="Polar residues" evidence="1">
    <location>
        <begin position="377"/>
        <end position="391"/>
    </location>
</feature>
<evidence type="ECO:0000256" key="1">
    <source>
        <dbReference type="SAM" id="MobiDB-lite"/>
    </source>
</evidence>
<protein>
    <submittedName>
        <fullName evidence="2">DUF748 domain-containing protein</fullName>
    </submittedName>
</protein>
<sequence>MITALRISRWLMVSLLVLVLLSLLLLYAAPGIGLAFARHWYAQQGEGYELSASGWSFAPFNSDFRLSGLVLKHPGVGSGESRINELLFSVNPYALLDRRIEVGRVRVAGVAVTPLLAEHEGRQQLSIAGLDIPLTADDKAPSQPPHQAGQDNVAAESSHVVPWQFVIRSLELDNQQLGWSVTLPAADSRGELELQTLHLTDINSDNRPVQVSVALSVLQSELTLAAPEGGAETSLNLGEADSDAPLQITLQGQLLEPLTNPQWQGDLLLNDLALSTSANQGISVRLAELVLQGMDANASQQAIEQITLADLAVEQGGQPLMNLSQYRINGVSYQDNDVSVGDQSYQGLVVHTPDLNPASDNRTKDESAGKSVASKVQEGNTPEGSDIQPQTEAIDSSDSSAESVRQVLAFVLSGLHQGEQTGEILMSDSSVTPPMTATLTLHEVDVGALDGQLEQNLQLNKPISLHLLAGLDSYNRIALDGDLSLFERDGQLFPQGQVQASISQLDLVQFNGYLGKAMGYHVERGMLNLEADIRFDQAKLSGEVKILLRNARFVPADDAAIERLSKQISMPVDTALDLLRDDNGNVRLTIPLSGDLSDPNVGLEDLTRQLSKLALRQGAMYYLRQSLQPYTTMLTVASYAGDYLFAIRLDDLVFAAQSSELTEEHAAHLQKVAEIMQGKTRLELQVCPFVSKAEATQQGDNWPQLAKARGAAVKAWLAAINDEQGNSLAQRVSLCKPQQGDTGSVVLGVE</sequence>
<gene>
    <name evidence="2" type="ORF">I9W95_05080</name>
</gene>
<keyword evidence="3" id="KW-1185">Reference proteome</keyword>
<accession>A0ABS7ZMP3</accession>
<name>A0ABS7ZMP3_9GAMM</name>
<feature type="region of interest" description="Disordered" evidence="1">
    <location>
        <begin position="350"/>
        <end position="399"/>
    </location>
</feature>
<proteinExistence type="predicted"/>
<dbReference type="RefSeq" id="WP_225672506.1">
    <property type="nucleotide sequence ID" value="NZ_JAEDAH010000020.1"/>
</dbReference>
<comment type="caution">
    <text evidence="2">The sequence shown here is derived from an EMBL/GenBank/DDBJ whole genome shotgun (WGS) entry which is preliminary data.</text>
</comment>
<dbReference type="EMBL" id="JAEDAH010000020">
    <property type="protein sequence ID" value="MCA6062976.1"/>
    <property type="molecule type" value="Genomic_DNA"/>
</dbReference>